<comment type="caution">
    <text evidence="1">The sequence shown here is derived from an EMBL/GenBank/DDBJ whole genome shotgun (WGS) entry which is preliminary data.</text>
</comment>
<accession>A0ACB9V550</accession>
<evidence type="ECO:0000313" key="1">
    <source>
        <dbReference type="EMBL" id="KAI4584877.1"/>
    </source>
</evidence>
<proteinExistence type="predicted"/>
<evidence type="ECO:0000313" key="2">
    <source>
        <dbReference type="Proteomes" id="UP001057279"/>
    </source>
</evidence>
<organism evidence="1 2">
    <name type="scientific">Ovis ammon polii x Ovis aries</name>
    <dbReference type="NCBI Taxonomy" id="2918886"/>
    <lineage>
        <taxon>Eukaryota</taxon>
        <taxon>Metazoa</taxon>
        <taxon>Chordata</taxon>
        <taxon>Craniata</taxon>
        <taxon>Vertebrata</taxon>
        <taxon>Euteleostomi</taxon>
        <taxon>Mammalia</taxon>
        <taxon>Eutheria</taxon>
        <taxon>Laurasiatheria</taxon>
        <taxon>Artiodactyla</taxon>
        <taxon>Ruminantia</taxon>
        <taxon>Pecora</taxon>
        <taxon>Bovidae</taxon>
        <taxon>Caprinae</taxon>
        <taxon>Ovis</taxon>
    </lineage>
</organism>
<sequence length="106" mass="11793">MKASVCGDLSLAVGVRVFVVLFTPFHLFDKLKDVQPIQAESSFEKILTGTKINRFFTTQVKYELTLQSILQVLPQEREVTGTLMTFFLALGLSCGASLSFLFKALL</sequence>
<gene>
    <name evidence="1" type="ORF">MJG53_006411</name>
</gene>
<keyword evidence="2" id="KW-1185">Reference proteome</keyword>
<dbReference type="EMBL" id="CM043030">
    <property type="protein sequence ID" value="KAI4584877.1"/>
    <property type="molecule type" value="Genomic_DNA"/>
</dbReference>
<reference evidence="1" key="1">
    <citation type="submission" date="2022-03" db="EMBL/GenBank/DDBJ databases">
        <title>Genomic analyses of argali, domestic sheep and their hybrids provide insights into chromosomal evolution, heterosis and genetic basis of agronomic traits.</title>
        <authorList>
            <person name="Li M."/>
        </authorList>
    </citation>
    <scope>NUCLEOTIDE SEQUENCE</scope>
    <source>
        <strain evidence="1">F1 hybrid</strain>
    </source>
</reference>
<dbReference type="Proteomes" id="UP001057279">
    <property type="component" value="Linkage Group LG05"/>
</dbReference>
<name>A0ACB9V550_9CETA</name>
<protein>
    <submittedName>
        <fullName evidence="1">Uncharacterized protein</fullName>
    </submittedName>
</protein>